<comment type="similarity">
    <text evidence="6">Belongs to the peptidase M48 family.</text>
</comment>
<evidence type="ECO:0000256" key="5">
    <source>
        <dbReference type="ARBA" id="ARBA00023049"/>
    </source>
</evidence>
<dbReference type="EMBL" id="BAABJZ010000007">
    <property type="protein sequence ID" value="GAA4876206.1"/>
    <property type="molecule type" value="Genomic_DNA"/>
</dbReference>
<evidence type="ECO:0000313" key="10">
    <source>
        <dbReference type="EMBL" id="GAA4876206.1"/>
    </source>
</evidence>
<dbReference type="Gene3D" id="3.30.2010.10">
    <property type="entry name" value="Metalloproteases ('zincins'), catalytic domain"/>
    <property type="match status" value="1"/>
</dbReference>
<evidence type="ECO:0000256" key="6">
    <source>
        <dbReference type="RuleBase" id="RU003983"/>
    </source>
</evidence>
<evidence type="ECO:0000256" key="1">
    <source>
        <dbReference type="ARBA" id="ARBA00022670"/>
    </source>
</evidence>
<evidence type="ECO:0000256" key="8">
    <source>
        <dbReference type="SAM" id="SignalP"/>
    </source>
</evidence>
<reference evidence="11" key="1">
    <citation type="journal article" date="2019" name="Int. J. Syst. Evol. Microbiol.">
        <title>The Global Catalogue of Microorganisms (GCM) 10K type strain sequencing project: providing services to taxonomists for standard genome sequencing and annotation.</title>
        <authorList>
            <consortium name="The Broad Institute Genomics Platform"/>
            <consortium name="The Broad Institute Genome Sequencing Center for Infectious Disease"/>
            <person name="Wu L."/>
            <person name="Ma J."/>
        </authorList>
    </citation>
    <scope>NUCLEOTIDE SEQUENCE [LARGE SCALE GENOMIC DNA]</scope>
    <source>
        <strain evidence="11">JCM 18401</strain>
    </source>
</reference>
<sequence>MGASMLRPFIMALAVFGLTACTAHSPTGRGQMLMYSPDDMRQMGAQSFAQIKQQETVSTNRQINTYVRCIADALTQPQHLAAIDPQQVEAWEVVVFESEQVNAFALPGGHIGVYTGLLEVAQTPDQLAAVMGHEIGHVLADHGNEQVSRGQMTNAGLQIAQIALGASGTANSDMIMAGLGLGAQVGILLPFGREQESESDVIGLELMARAGFDPAAAVTLWQNMAKASGSAPPELLSTHPSSQSRIADLQSRQGAAGQLYNQAKASGQRPNCRVPG</sequence>
<keyword evidence="4 6" id="KW-0862">Zinc</keyword>
<keyword evidence="8" id="KW-0732">Signal</keyword>
<keyword evidence="1 6" id="KW-0645">Protease</keyword>
<keyword evidence="2" id="KW-0479">Metal-binding</keyword>
<organism evidence="10 11">
    <name type="scientific">Ferrimonas pelagia</name>
    <dbReference type="NCBI Taxonomy" id="1177826"/>
    <lineage>
        <taxon>Bacteria</taxon>
        <taxon>Pseudomonadati</taxon>
        <taxon>Pseudomonadota</taxon>
        <taxon>Gammaproteobacteria</taxon>
        <taxon>Alteromonadales</taxon>
        <taxon>Ferrimonadaceae</taxon>
        <taxon>Ferrimonas</taxon>
    </lineage>
</organism>
<dbReference type="PROSITE" id="PS51257">
    <property type="entry name" value="PROKAR_LIPOPROTEIN"/>
    <property type="match status" value="1"/>
</dbReference>
<comment type="caution">
    <text evidence="10">The sequence shown here is derived from an EMBL/GenBank/DDBJ whole genome shotgun (WGS) entry which is preliminary data.</text>
</comment>
<evidence type="ECO:0000256" key="4">
    <source>
        <dbReference type="ARBA" id="ARBA00022833"/>
    </source>
</evidence>
<comment type="cofactor">
    <cofactor evidence="6">
        <name>Zn(2+)</name>
        <dbReference type="ChEBI" id="CHEBI:29105"/>
    </cofactor>
    <text evidence="6">Binds 1 zinc ion per subunit.</text>
</comment>
<protein>
    <submittedName>
        <fullName evidence="10">M48 family metallopeptidase</fullName>
    </submittedName>
</protein>
<dbReference type="InterPro" id="IPR001915">
    <property type="entry name" value="Peptidase_M48"/>
</dbReference>
<feature type="domain" description="Peptidase M48" evidence="9">
    <location>
        <begin position="86"/>
        <end position="252"/>
    </location>
</feature>
<accession>A0ABP9EGH3</accession>
<feature type="compositionally biased region" description="Polar residues" evidence="7">
    <location>
        <begin position="238"/>
        <end position="251"/>
    </location>
</feature>
<dbReference type="Pfam" id="PF01435">
    <property type="entry name" value="Peptidase_M48"/>
    <property type="match status" value="1"/>
</dbReference>
<keyword evidence="11" id="KW-1185">Reference proteome</keyword>
<evidence type="ECO:0000313" key="11">
    <source>
        <dbReference type="Proteomes" id="UP001499988"/>
    </source>
</evidence>
<feature type="chain" id="PRO_5045276440" evidence="8">
    <location>
        <begin position="26"/>
        <end position="276"/>
    </location>
</feature>
<keyword evidence="3 6" id="KW-0378">Hydrolase</keyword>
<keyword evidence="5 6" id="KW-0482">Metalloprotease</keyword>
<name>A0ABP9EGH3_9GAMM</name>
<evidence type="ECO:0000256" key="7">
    <source>
        <dbReference type="SAM" id="MobiDB-lite"/>
    </source>
</evidence>
<gene>
    <name evidence="10" type="ORF">GCM10023333_06860</name>
</gene>
<dbReference type="CDD" id="cd07331">
    <property type="entry name" value="M48C_Oma1_like"/>
    <property type="match status" value="1"/>
</dbReference>
<feature type="region of interest" description="Disordered" evidence="7">
    <location>
        <begin position="229"/>
        <end position="251"/>
    </location>
</feature>
<dbReference type="InterPro" id="IPR051156">
    <property type="entry name" value="Mito/Outer_Membr_Metalloprot"/>
</dbReference>
<evidence type="ECO:0000256" key="2">
    <source>
        <dbReference type="ARBA" id="ARBA00022723"/>
    </source>
</evidence>
<evidence type="ECO:0000259" key="9">
    <source>
        <dbReference type="Pfam" id="PF01435"/>
    </source>
</evidence>
<dbReference type="PANTHER" id="PTHR22726:SF24">
    <property type="entry name" value="M48 FAMILY METALLOPEPTIDASE"/>
    <property type="match status" value="1"/>
</dbReference>
<proteinExistence type="inferred from homology"/>
<dbReference type="PANTHER" id="PTHR22726">
    <property type="entry name" value="METALLOENDOPEPTIDASE OMA1"/>
    <property type="match status" value="1"/>
</dbReference>
<dbReference type="Proteomes" id="UP001499988">
    <property type="component" value="Unassembled WGS sequence"/>
</dbReference>
<evidence type="ECO:0000256" key="3">
    <source>
        <dbReference type="ARBA" id="ARBA00022801"/>
    </source>
</evidence>
<feature type="signal peptide" evidence="8">
    <location>
        <begin position="1"/>
        <end position="25"/>
    </location>
</feature>